<organism evidence="4 5">
    <name type="scientific">Schleiferia thermophila</name>
    <dbReference type="NCBI Taxonomy" id="884107"/>
    <lineage>
        <taxon>Bacteria</taxon>
        <taxon>Pseudomonadati</taxon>
        <taxon>Bacteroidota</taxon>
        <taxon>Flavobacteriia</taxon>
        <taxon>Flavobacteriales</taxon>
        <taxon>Schleiferiaceae</taxon>
        <taxon>Schleiferia</taxon>
    </lineage>
</organism>
<comment type="subcellular location">
    <subcellularLocation>
        <location evidence="1">Cell outer membrane</location>
    </subcellularLocation>
</comment>
<comment type="caution">
    <text evidence="4">The sequence shown here is derived from an EMBL/GenBank/DDBJ whole genome shotgun (WGS) entry which is preliminary data.</text>
</comment>
<gene>
    <name evidence="4" type="ORF">DES35_104158</name>
</gene>
<evidence type="ECO:0000256" key="2">
    <source>
        <dbReference type="ARBA" id="ARBA00023136"/>
    </source>
</evidence>
<keyword evidence="2" id="KW-0472">Membrane</keyword>
<dbReference type="EMBL" id="QPJS01000004">
    <property type="protein sequence ID" value="RCX02398.1"/>
    <property type="molecule type" value="Genomic_DNA"/>
</dbReference>
<keyword evidence="5" id="KW-1185">Reference proteome</keyword>
<protein>
    <recommendedName>
        <fullName evidence="6">TonB-dependent receptor</fullName>
    </recommendedName>
</protein>
<evidence type="ECO:0000256" key="3">
    <source>
        <dbReference type="ARBA" id="ARBA00023237"/>
    </source>
</evidence>
<evidence type="ECO:0000256" key="1">
    <source>
        <dbReference type="ARBA" id="ARBA00004442"/>
    </source>
</evidence>
<accession>A0A369A1T8</accession>
<dbReference type="Gene3D" id="2.40.170.20">
    <property type="entry name" value="TonB-dependent receptor, beta-barrel domain"/>
    <property type="match status" value="1"/>
</dbReference>
<reference evidence="4 5" key="1">
    <citation type="submission" date="2018-07" db="EMBL/GenBank/DDBJ databases">
        <title>Genomic Encyclopedia of Type Strains, Phase IV (KMG-IV): sequencing the most valuable type-strain genomes for metagenomic binning, comparative biology and taxonomic classification.</title>
        <authorList>
            <person name="Goeker M."/>
        </authorList>
    </citation>
    <scope>NUCLEOTIDE SEQUENCE [LARGE SCALE GENOMIC DNA]</scope>
    <source>
        <strain evidence="4 5">DSM 21410</strain>
    </source>
</reference>
<keyword evidence="3" id="KW-0998">Cell outer membrane</keyword>
<dbReference type="RefSeq" id="WP_114366440.1">
    <property type="nucleotide sequence ID" value="NZ_BHZF01000005.1"/>
</dbReference>
<evidence type="ECO:0000313" key="5">
    <source>
        <dbReference type="Proteomes" id="UP000253517"/>
    </source>
</evidence>
<proteinExistence type="predicted"/>
<dbReference type="SUPFAM" id="SSF56935">
    <property type="entry name" value="Porins"/>
    <property type="match status" value="1"/>
</dbReference>
<name>A0A369A1T8_9FLAO</name>
<dbReference type="AlphaFoldDB" id="A0A369A1T8"/>
<evidence type="ECO:0000313" key="4">
    <source>
        <dbReference type="EMBL" id="RCX02398.1"/>
    </source>
</evidence>
<dbReference type="GO" id="GO:0009279">
    <property type="term" value="C:cell outer membrane"/>
    <property type="evidence" value="ECO:0007669"/>
    <property type="project" value="UniProtKB-SubCell"/>
</dbReference>
<sequence length="575" mass="66513">MKFRTLLTASALLTQYALWSQGESLGQIKLEVIGSYKANIEDAQKLNDLPRTEDTTRSRIPVKFEIKPIILPTDYTPEPLRPAKITKTAVEPIPRTFLRAGAGLYTTPLLEFRYDSDRSRNNAFGASFNHYSTRTGVRKILFDNNGLSTTRGLVYYRHFFSNYSLGATSHLTYDRVKYYGLPDYGLPPLDTFTIGNPAVQSYLISTTRVDAMRLTPVRTFAMSNLGFRFDFLRDRYNIAEFHASLPIDFELARNDNRNLKVQLAYEHMQHYNTIDANALAFQANTFRIRPFMNFSNNNLTFDLGLNMVLSNYQRNNLITIPGYEKEPDEVYFFIFPEARFKVPLIADVLEFDGFLKYDFQLNTLQSLSRSWLFITPGIELDYTQKIHGQIGMSGLIFPGASFHLNAGYIDWKNLPIFYRNPFFYKTPDAIKGVEVLYLDGTQVPLQAKLSVKLTKSIDAEGIVNFNHYEMKRQQAWHLPRWRNEIKLKYSNGDAFDIGMDVFFIGERVAFDQALNTEINAILKPYTDANLHFNYHYSKQMSFFLSINNMFFNHYEHYLGYHAQQFLALAGVVYKL</sequence>
<dbReference type="Proteomes" id="UP000253517">
    <property type="component" value="Unassembled WGS sequence"/>
</dbReference>
<dbReference type="InterPro" id="IPR036942">
    <property type="entry name" value="Beta-barrel_TonB_sf"/>
</dbReference>
<evidence type="ECO:0008006" key="6">
    <source>
        <dbReference type="Google" id="ProtNLM"/>
    </source>
</evidence>